<dbReference type="SUPFAM" id="SSF53383">
    <property type="entry name" value="PLP-dependent transferases"/>
    <property type="match status" value="1"/>
</dbReference>
<evidence type="ECO:0000256" key="8">
    <source>
        <dbReference type="ARBA" id="ARBA00022840"/>
    </source>
</evidence>
<dbReference type="InterPro" id="IPR050103">
    <property type="entry name" value="Class-III_PLP-dep_AT"/>
</dbReference>
<feature type="binding site" evidence="11">
    <location>
        <begin position="393"/>
        <end position="394"/>
    </location>
    <ligand>
        <name>pyridoxal 5'-phosphate</name>
        <dbReference type="ChEBI" id="CHEBI:597326"/>
    </ligand>
</feature>
<comment type="cofactor">
    <cofactor evidence="11">
        <name>pyridoxal 5'-phosphate</name>
        <dbReference type="ChEBI" id="CHEBI:597326"/>
    </cofactor>
    <text evidence="11">Binds 1 pyridoxal phosphate per subunit.</text>
</comment>
<dbReference type="NCBIfam" id="TIGR00707">
    <property type="entry name" value="argD"/>
    <property type="match status" value="1"/>
</dbReference>
<dbReference type="GO" id="GO:0003992">
    <property type="term" value="F:N2-acetyl-L-ornithine:2-oxoglutarate 5-aminotransferase activity"/>
    <property type="evidence" value="ECO:0007669"/>
    <property type="project" value="UniProtKB-UniRule"/>
</dbReference>
<dbReference type="SUPFAM" id="SSF53633">
    <property type="entry name" value="Carbamate kinase-like"/>
    <property type="match status" value="1"/>
</dbReference>
<dbReference type="HAMAP" id="MF_01107">
    <property type="entry name" value="ArgD_aminotrans_3"/>
    <property type="match status" value="1"/>
</dbReference>
<organism evidence="13 14">
    <name type="scientific">Leptotrichia hofstadii F0254</name>
    <dbReference type="NCBI Taxonomy" id="634994"/>
    <lineage>
        <taxon>Bacteria</taxon>
        <taxon>Fusobacteriati</taxon>
        <taxon>Fusobacteriota</taxon>
        <taxon>Fusobacteriia</taxon>
        <taxon>Fusobacteriales</taxon>
        <taxon>Leptotrichiaceae</taxon>
        <taxon>Leptotrichia</taxon>
    </lineage>
</organism>
<dbReference type="GO" id="GO:0003991">
    <property type="term" value="F:acetylglutamate kinase activity"/>
    <property type="evidence" value="ECO:0007669"/>
    <property type="project" value="UniProtKB-UniRule"/>
</dbReference>
<feature type="binding site" evidence="11">
    <location>
        <position position="575"/>
    </location>
    <ligand>
        <name>N(2)-acetyl-L-ornithine</name>
        <dbReference type="ChEBI" id="CHEBI:57805"/>
    </ligand>
</feature>
<feature type="binding site" evidence="10">
    <location>
        <position position="185"/>
    </location>
    <ligand>
        <name>substrate</name>
    </ligand>
</feature>
<dbReference type="InterPro" id="IPR036393">
    <property type="entry name" value="AceGlu_kinase-like_sf"/>
</dbReference>
<evidence type="ECO:0000256" key="6">
    <source>
        <dbReference type="ARBA" id="ARBA00022741"/>
    </source>
</evidence>
<evidence type="ECO:0000256" key="4">
    <source>
        <dbReference type="ARBA" id="ARBA00022605"/>
    </source>
</evidence>
<dbReference type="CDD" id="cd00610">
    <property type="entry name" value="OAT_like"/>
    <property type="match status" value="1"/>
</dbReference>
<dbReference type="EMBL" id="ACVB02000005">
    <property type="protein sequence ID" value="EEX75900.1"/>
    <property type="molecule type" value="Genomic_DNA"/>
</dbReference>
<keyword evidence="2 10" id="KW-0055">Arginine biosynthesis</keyword>
<dbReference type="NCBIfam" id="NF002325">
    <property type="entry name" value="PRK01278.1"/>
    <property type="match status" value="1"/>
</dbReference>
<dbReference type="STRING" id="634994.GCWU000323_00112"/>
<dbReference type="GO" id="GO:0042450">
    <property type="term" value="P:L-arginine biosynthetic process via ornithine"/>
    <property type="evidence" value="ECO:0007669"/>
    <property type="project" value="UniProtKB-UniRule"/>
</dbReference>
<feature type="binding site" evidence="10">
    <location>
        <position position="86"/>
    </location>
    <ligand>
        <name>substrate</name>
    </ligand>
</feature>
<evidence type="ECO:0000256" key="11">
    <source>
        <dbReference type="HAMAP-Rule" id="MF_01107"/>
    </source>
</evidence>
<evidence type="ECO:0000256" key="5">
    <source>
        <dbReference type="ARBA" id="ARBA00022679"/>
    </source>
</evidence>
<comment type="similarity">
    <text evidence="10">Belongs to the acetylglutamate kinase family. ArgB subfamily.</text>
</comment>
<dbReference type="PRINTS" id="PR00474">
    <property type="entry name" value="GLU5KINASE"/>
</dbReference>
<dbReference type="EC" id="2.6.1.11" evidence="11"/>
<feature type="domain" description="Aspartate/glutamate/uridylate kinase" evidence="12">
    <location>
        <begin position="24"/>
        <end position="267"/>
    </location>
</feature>
<dbReference type="PROSITE" id="PS00018">
    <property type="entry name" value="EF_HAND_1"/>
    <property type="match status" value="1"/>
</dbReference>
<dbReference type="InterPro" id="IPR015421">
    <property type="entry name" value="PyrdxlP-dep_Trfase_major"/>
</dbReference>
<dbReference type="Pfam" id="PF00696">
    <property type="entry name" value="AA_kinase"/>
    <property type="match status" value="1"/>
</dbReference>
<feature type="binding site" evidence="11">
    <location>
        <begin position="518"/>
        <end position="521"/>
    </location>
    <ligand>
        <name>pyridoxal 5'-phosphate</name>
        <dbReference type="ChEBI" id="CHEBI:597326"/>
    </ligand>
</feature>
<dbReference type="CDD" id="cd04250">
    <property type="entry name" value="AAK_NAGK-C"/>
    <property type="match status" value="1"/>
</dbReference>
<dbReference type="InterPro" id="IPR015422">
    <property type="entry name" value="PyrdxlP-dep_Trfase_small"/>
</dbReference>
<gene>
    <name evidence="10 13" type="primary">argB</name>
    <name evidence="11" type="synonym">argD</name>
    <name evidence="13" type="ORF">GCWU000323_00112</name>
</gene>
<keyword evidence="4 10" id="KW-0028">Amino-acid biosynthesis</keyword>
<evidence type="ECO:0000313" key="14">
    <source>
        <dbReference type="Proteomes" id="UP000006233"/>
    </source>
</evidence>
<dbReference type="GO" id="GO:0005524">
    <property type="term" value="F:ATP binding"/>
    <property type="evidence" value="ECO:0007669"/>
    <property type="project" value="UniProtKB-UniRule"/>
</dbReference>
<keyword evidence="8 10" id="KW-0067">ATP-binding</keyword>
<comment type="function">
    <text evidence="10">Catalyzes the ATP-dependent phosphorylation of N-acetyl-L-glutamate.</text>
</comment>
<feature type="binding site" evidence="11">
    <location>
        <position position="576"/>
    </location>
    <ligand>
        <name>pyridoxal 5'-phosphate</name>
        <dbReference type="ChEBI" id="CHEBI:597326"/>
    </ligand>
</feature>
<feature type="binding site" evidence="11">
    <location>
        <position position="433"/>
    </location>
    <ligand>
        <name>pyridoxal 5'-phosphate</name>
        <dbReference type="ChEBI" id="CHEBI:597326"/>
    </ligand>
</feature>
<dbReference type="GO" id="GO:0042802">
    <property type="term" value="F:identical protein binding"/>
    <property type="evidence" value="ECO:0007669"/>
    <property type="project" value="TreeGrafter"/>
</dbReference>
<dbReference type="EC" id="2.7.2.8" evidence="10"/>
<keyword evidence="7 10" id="KW-0418">Kinase</keyword>
<comment type="miscellaneous">
    <text evidence="11">May also have succinyldiaminopimelate aminotransferase activity, thus carrying out the corresponding step in lysine biosynthesis.</text>
</comment>
<dbReference type="PANTHER" id="PTHR11986:SF79">
    <property type="entry name" value="ACETYLORNITHINE AMINOTRANSFERASE, MITOCHONDRIAL"/>
    <property type="match status" value="1"/>
</dbReference>
<feature type="modified residue" description="N6-(pyridoxal phosphate)lysine" evidence="11">
    <location>
        <position position="547"/>
    </location>
</feature>
<dbReference type="NCBIfam" id="TIGR00761">
    <property type="entry name" value="argB"/>
    <property type="match status" value="1"/>
</dbReference>
<proteinExistence type="inferred from homology"/>
<dbReference type="UniPathway" id="UPA00068">
    <property type="reaction ID" value="UER00107"/>
</dbReference>
<evidence type="ECO:0000313" key="13">
    <source>
        <dbReference type="EMBL" id="EEX75900.1"/>
    </source>
</evidence>
<evidence type="ECO:0000256" key="10">
    <source>
        <dbReference type="HAMAP-Rule" id="MF_00082"/>
    </source>
</evidence>
<keyword evidence="6 10" id="KW-0547">Nucleotide-binding</keyword>
<dbReference type="Pfam" id="PF00202">
    <property type="entry name" value="Aminotran_3"/>
    <property type="match status" value="1"/>
</dbReference>
<feature type="site" description="Transition state stabilizer" evidence="10">
    <location>
        <position position="248"/>
    </location>
</feature>
<dbReference type="eggNOG" id="COG4992">
    <property type="taxonomic scope" value="Bacteria"/>
</dbReference>
<accession>C9MU93</accession>
<evidence type="ECO:0000256" key="2">
    <source>
        <dbReference type="ARBA" id="ARBA00022571"/>
    </source>
</evidence>
<dbReference type="AlphaFoldDB" id="C9MU93"/>
<dbReference type="GO" id="GO:0005737">
    <property type="term" value="C:cytoplasm"/>
    <property type="evidence" value="ECO:0007669"/>
    <property type="project" value="UniProtKB-SubCell"/>
</dbReference>
<dbReference type="InterPro" id="IPR041727">
    <property type="entry name" value="NAGK-C"/>
</dbReference>
<comment type="pathway">
    <text evidence="1 10">Amino-acid biosynthesis; L-arginine biosynthesis; N(2)-acetyl-L-ornithine from L-glutamate: step 2/4.</text>
</comment>
<comment type="catalytic activity">
    <reaction evidence="11">
        <text>N(2)-acetyl-L-ornithine + 2-oxoglutarate = N-acetyl-L-glutamate 5-semialdehyde + L-glutamate</text>
        <dbReference type="Rhea" id="RHEA:18049"/>
        <dbReference type="ChEBI" id="CHEBI:16810"/>
        <dbReference type="ChEBI" id="CHEBI:29123"/>
        <dbReference type="ChEBI" id="CHEBI:29985"/>
        <dbReference type="ChEBI" id="CHEBI:57805"/>
        <dbReference type="EC" id="2.6.1.11"/>
    </reaction>
</comment>
<evidence type="ECO:0000256" key="1">
    <source>
        <dbReference type="ARBA" id="ARBA00004828"/>
    </source>
</evidence>
<feature type="binding site" evidence="11">
    <location>
        <position position="436"/>
    </location>
    <ligand>
        <name>N(2)-acetyl-L-ornithine</name>
        <dbReference type="ChEBI" id="CHEBI:57805"/>
    </ligand>
</feature>
<dbReference type="FunFam" id="3.40.1160.10:FF:000004">
    <property type="entry name" value="Acetylglutamate kinase"/>
    <property type="match status" value="1"/>
</dbReference>
<dbReference type="PANTHER" id="PTHR11986">
    <property type="entry name" value="AMINOTRANSFERASE CLASS III"/>
    <property type="match status" value="1"/>
</dbReference>
<dbReference type="PROSITE" id="PS00600">
    <property type="entry name" value="AA_TRANSFER_CLASS_3"/>
    <property type="match status" value="1"/>
</dbReference>
<keyword evidence="10" id="KW-0963">Cytoplasm</keyword>
<dbReference type="InterPro" id="IPR004662">
    <property type="entry name" value="AcgluKinase_fam"/>
</dbReference>
<dbReference type="GO" id="GO:0030170">
    <property type="term" value="F:pyridoxal phosphate binding"/>
    <property type="evidence" value="ECO:0007669"/>
    <property type="project" value="InterPro"/>
</dbReference>
<comment type="subunit">
    <text evidence="11">Homodimer.</text>
</comment>
<dbReference type="HOGENOM" id="CLU_024922_0_0_0"/>
<feature type="binding site" evidence="10">
    <location>
        <begin position="64"/>
        <end position="65"/>
    </location>
    <ligand>
        <name>substrate</name>
    </ligand>
</feature>
<feature type="site" description="Transition state stabilizer" evidence="10">
    <location>
        <position position="29"/>
    </location>
</feature>
<evidence type="ECO:0000259" key="12">
    <source>
        <dbReference type="Pfam" id="PF00696"/>
    </source>
</evidence>
<comment type="caution">
    <text evidence="13">The sequence shown here is derived from an EMBL/GenBank/DDBJ whole genome shotgun (WGS) entry which is preliminary data.</text>
</comment>
<sequence length="695" mass="76419">MISNLDKAKILVKALPFIKKYHNKTIVIKYGGSAMVNPAAREQFIQDIVLMKYVGINPVIVHGGGPEINEMLQKIGKESKFIDGNRVTDEETVEIVEMVLSGKVNKGIVADINKYGGKAVGLSGKDGNMVFVEKKFAEADGEKIDIGFVGEIKEINTEVIKLLESNDVIPVISSIGVDKNGQTYNINADYVAGAIAGKLQADRLVFLTDVDGILLDYNNKQTLIDEIDVKKVNDLIEREIISGGMLPKVTTCLDAIENGVENVVILNGKLEHSLLLELFTEEGAGTLIKNKLNFRREGRKMLLNVYNRYNKIFEKGKGTYIYDNEGNEYLDFVSGISVNCLGHASPVIINALTEQSKKLIHISNLYYSEPQLELAKKLTQNSAMEKVFFTNSGTEAIELAIKIARKYGNNLSYDENGNKIIDKTEIIYMKNSFHGRSTGALAVTGQPKYQKPFEPLISNVAQCNFNDVKDLKAKVSEKTAAIILEPIQGESGLESATPQFMQAIKELSEKYNTLVIFDEIQCGMGRTGKLFAYENFEIIPDIVTVAKSLGGGVPIGAALTKGKANDVLEPGDHGSTYGGNPLVCAVANAVLHELIDNKLVEKDVVEKGKYSIKKLEELKGKYNFIEEIRGKGLLLGIKFDESRVLGKDVVLKALESGLLLVGAGNNVVRFFPPFNVRKEEIDEAILILDKVLKTI</sequence>
<dbReference type="Proteomes" id="UP000006233">
    <property type="component" value="Unassembled WGS sequence"/>
</dbReference>
<reference evidence="13 14" key="1">
    <citation type="submission" date="2009-09" db="EMBL/GenBank/DDBJ databases">
        <authorList>
            <person name="Weinstock G."/>
            <person name="Sodergren E."/>
            <person name="Clifton S."/>
            <person name="Fulton L."/>
            <person name="Fulton B."/>
            <person name="Courtney L."/>
            <person name="Fronick C."/>
            <person name="Harrison M."/>
            <person name="Strong C."/>
            <person name="Farmer C."/>
            <person name="Delahaunty K."/>
            <person name="Markovic C."/>
            <person name="Hall O."/>
            <person name="Minx P."/>
            <person name="Tomlinson C."/>
            <person name="Mitreva M."/>
            <person name="Nelson J."/>
            <person name="Hou S."/>
            <person name="Wollam A."/>
            <person name="Pepin K.H."/>
            <person name="Johnson M."/>
            <person name="Bhonagiri V."/>
            <person name="Nash W.E."/>
            <person name="Warren W."/>
            <person name="Chinwalla A."/>
            <person name="Mardis E.R."/>
            <person name="Wilson R.K."/>
        </authorList>
    </citation>
    <scope>NUCLEOTIDE SEQUENCE [LARGE SCALE GENOMIC DNA]</scope>
    <source>
        <strain evidence="13 14">F0254</strain>
    </source>
</reference>
<dbReference type="InterPro" id="IPR004636">
    <property type="entry name" value="AcOrn/SuccOrn_fam"/>
</dbReference>
<dbReference type="InterPro" id="IPR049704">
    <property type="entry name" value="Aminotrans_3_PPA_site"/>
</dbReference>
<dbReference type="eggNOG" id="COG0548">
    <property type="taxonomic scope" value="Bacteria"/>
</dbReference>
<dbReference type="Gene3D" id="3.40.1160.10">
    <property type="entry name" value="Acetylglutamate kinase-like"/>
    <property type="match status" value="1"/>
</dbReference>
<comment type="similarity">
    <text evidence="11">Belongs to the class-III pyridoxal-phosphate-dependent aminotransferase family. ArgD subfamily.</text>
</comment>
<dbReference type="InterPro" id="IPR015424">
    <property type="entry name" value="PyrdxlP-dep_Trfase"/>
</dbReference>
<keyword evidence="9 11" id="KW-0663">Pyridoxal phosphate</keyword>
<protein>
    <recommendedName>
        <fullName evidence="10 11">Multifunctional fusion protein</fullName>
    </recommendedName>
    <domain>
        <recommendedName>
            <fullName evidence="10">Acetylglutamate kinase</fullName>
            <ecNumber evidence="10">2.7.2.8</ecNumber>
        </recommendedName>
        <alternativeName>
            <fullName evidence="10">N-acetyl-L-glutamate 5-phosphotransferase</fullName>
        </alternativeName>
        <alternativeName>
            <fullName evidence="10">NAG kinase</fullName>
            <shortName evidence="10">NAGK</shortName>
        </alternativeName>
    </domain>
    <domain>
        <recommendedName>
            <fullName evidence="11">Acetylornithine aminotransferase</fullName>
            <shortName evidence="11">ACOAT</shortName>
            <ecNumber evidence="11">2.6.1.11</ecNumber>
        </recommendedName>
    </domain>
</protein>
<dbReference type="FunFam" id="3.40.640.10:FF:000004">
    <property type="entry name" value="Acetylornithine aminotransferase"/>
    <property type="match status" value="1"/>
</dbReference>
<dbReference type="InterPro" id="IPR005814">
    <property type="entry name" value="Aminotrans_3"/>
</dbReference>
<evidence type="ECO:0000256" key="3">
    <source>
        <dbReference type="ARBA" id="ARBA00022576"/>
    </source>
</evidence>
<dbReference type="InterPro" id="IPR001048">
    <property type="entry name" value="Asp/Glu/Uridylate_kinase"/>
</dbReference>
<keyword evidence="3 11" id="KW-0032">Aminotransferase</keyword>
<dbReference type="Gene3D" id="3.90.1150.10">
    <property type="entry name" value="Aspartate Aminotransferase, domain 1"/>
    <property type="match status" value="1"/>
</dbReference>
<dbReference type="Gene3D" id="3.40.640.10">
    <property type="entry name" value="Type I PLP-dependent aspartate aminotransferase-like (Major domain)"/>
    <property type="match status" value="1"/>
</dbReference>
<evidence type="ECO:0000256" key="7">
    <source>
        <dbReference type="ARBA" id="ARBA00022777"/>
    </source>
</evidence>
<comment type="catalytic activity">
    <reaction evidence="10">
        <text>N-acetyl-L-glutamate + ATP = N-acetyl-L-glutamyl 5-phosphate + ADP</text>
        <dbReference type="Rhea" id="RHEA:14629"/>
        <dbReference type="ChEBI" id="CHEBI:30616"/>
        <dbReference type="ChEBI" id="CHEBI:44337"/>
        <dbReference type="ChEBI" id="CHEBI:57936"/>
        <dbReference type="ChEBI" id="CHEBI:456216"/>
        <dbReference type="EC" id="2.7.2.8"/>
    </reaction>
</comment>
<evidence type="ECO:0000256" key="9">
    <source>
        <dbReference type="ARBA" id="ARBA00022898"/>
    </source>
</evidence>
<dbReference type="HAMAP" id="MF_00082">
    <property type="entry name" value="ArgB"/>
    <property type="match status" value="1"/>
</dbReference>
<keyword evidence="5 10" id="KW-0808">Transferase</keyword>
<dbReference type="RefSeq" id="WP_006803448.1">
    <property type="nucleotide sequence ID" value="NZ_GG700632.1"/>
</dbReference>
<comment type="subcellular location">
    <subcellularLocation>
        <location evidence="10">Cytoplasm</location>
    </subcellularLocation>
</comment>
<dbReference type="InterPro" id="IPR001057">
    <property type="entry name" value="Glu/AcGlu_kinase"/>
</dbReference>
<dbReference type="InterPro" id="IPR018247">
    <property type="entry name" value="EF_Hand_1_Ca_BS"/>
</dbReference>
<dbReference type="InterPro" id="IPR037528">
    <property type="entry name" value="ArgB"/>
</dbReference>
<name>C9MU93_9FUSO</name>
<comment type="pathway">
    <text evidence="11">Amino-acid biosynthesis; L-arginine biosynthesis; N(2)-acetyl-L-ornithine from L-glutamate: step 4/4.</text>
</comment>